<protein>
    <submittedName>
        <fullName evidence="1">Uncharacterized protein</fullName>
    </submittedName>
</protein>
<dbReference type="EMBL" id="RCHU02000005">
    <property type="protein sequence ID" value="KAL3592981.1"/>
    <property type="molecule type" value="Genomic_DNA"/>
</dbReference>
<reference evidence="1 2" key="1">
    <citation type="journal article" date="2024" name="Plant Biotechnol. J.">
        <title>Genome and CRISPR/Cas9 system of a widespread forest tree (Populus alba) in the world.</title>
        <authorList>
            <person name="Liu Y.J."/>
            <person name="Jiang P.F."/>
            <person name="Han X.M."/>
            <person name="Li X.Y."/>
            <person name="Wang H.M."/>
            <person name="Wang Y.J."/>
            <person name="Wang X.X."/>
            <person name="Zeng Q.Y."/>
        </authorList>
    </citation>
    <scope>NUCLEOTIDE SEQUENCE [LARGE SCALE GENOMIC DNA]</scope>
    <source>
        <strain evidence="2">cv. PAL-ZL1</strain>
    </source>
</reference>
<evidence type="ECO:0000313" key="1">
    <source>
        <dbReference type="EMBL" id="KAL3592981.1"/>
    </source>
</evidence>
<evidence type="ECO:0000313" key="2">
    <source>
        <dbReference type="Proteomes" id="UP000309997"/>
    </source>
</evidence>
<organism evidence="1 2">
    <name type="scientific">Populus alba</name>
    <name type="common">White poplar</name>
    <dbReference type="NCBI Taxonomy" id="43335"/>
    <lineage>
        <taxon>Eukaryota</taxon>
        <taxon>Viridiplantae</taxon>
        <taxon>Streptophyta</taxon>
        <taxon>Embryophyta</taxon>
        <taxon>Tracheophyta</taxon>
        <taxon>Spermatophyta</taxon>
        <taxon>Magnoliopsida</taxon>
        <taxon>eudicotyledons</taxon>
        <taxon>Gunneridae</taxon>
        <taxon>Pentapetalae</taxon>
        <taxon>rosids</taxon>
        <taxon>fabids</taxon>
        <taxon>Malpighiales</taxon>
        <taxon>Salicaceae</taxon>
        <taxon>Saliceae</taxon>
        <taxon>Populus</taxon>
    </lineage>
</organism>
<sequence>MTSPSSFSFRPFSSMRRLRFHRRETHIIHCGTNISILGVLWYEVLGLQMGCLRVQRSRLLIKTKPKSFAS</sequence>
<dbReference type="Proteomes" id="UP000309997">
    <property type="component" value="Unassembled WGS sequence"/>
</dbReference>
<accession>A0ACC4CE13</accession>
<keyword evidence="2" id="KW-1185">Reference proteome</keyword>
<gene>
    <name evidence="1" type="ORF">D5086_011621</name>
</gene>
<comment type="caution">
    <text evidence="1">The sequence shown here is derived from an EMBL/GenBank/DDBJ whole genome shotgun (WGS) entry which is preliminary data.</text>
</comment>
<name>A0ACC4CE13_POPAL</name>
<proteinExistence type="predicted"/>